<organism evidence="1">
    <name type="scientific">uncultured Desulfobacteraceae bacterium</name>
    <dbReference type="NCBI Taxonomy" id="218296"/>
    <lineage>
        <taxon>Bacteria</taxon>
        <taxon>Pseudomonadati</taxon>
        <taxon>Thermodesulfobacteriota</taxon>
        <taxon>Desulfobacteria</taxon>
        <taxon>Desulfobacterales</taxon>
        <taxon>Desulfobacteraceae</taxon>
        <taxon>environmental samples</taxon>
    </lineage>
</organism>
<sequence>MMTDNPETLAELLKDSIFINAVNMAERRQLKERIVRIAEKWSAQSDIIRKHSLNHD</sequence>
<name>A0A484HF58_9BACT</name>
<dbReference type="AlphaFoldDB" id="A0A484HF58"/>
<protein>
    <submittedName>
        <fullName evidence="1">Uncharacterized protein</fullName>
    </submittedName>
</protein>
<gene>
    <name evidence="1" type="ORF">EPICR_20308</name>
</gene>
<dbReference type="EMBL" id="CAACVI010000012">
    <property type="protein sequence ID" value="VEN73838.1"/>
    <property type="molecule type" value="Genomic_DNA"/>
</dbReference>
<accession>A0A484HF58</accession>
<evidence type="ECO:0000313" key="1">
    <source>
        <dbReference type="EMBL" id="VEN73838.1"/>
    </source>
</evidence>
<proteinExistence type="predicted"/>
<reference evidence="1" key="1">
    <citation type="submission" date="2019-01" db="EMBL/GenBank/DDBJ databases">
        <authorList>
            <consortium name="Genoscope - CEA"/>
            <person name="William W."/>
        </authorList>
    </citation>
    <scope>NUCLEOTIDE SEQUENCE</scope>
    <source>
        <strain evidence="1">CR-1</strain>
    </source>
</reference>